<sequence length="218" mass="24191">MMAMGQKGEDEMAYDNRQKQQQQQFRIEVDANEIVHLKDDEFEGTITVTLTRGNRAVSGQQVQVFLAGHPLGESMQTDGNGKIVKDFSITTSAKSISIEAQNVGFATRGKKFIDLPRPQKETKEKSKPPAKIIPHESGSAGEYTITFQVLAKDDSPVSKAKISICDPKGQCDLKPTDKLGIATYKTKFTEHEKVLKAHVLGSNVETWINLFNRKEAPQ</sequence>
<reference evidence="3" key="1">
    <citation type="submission" date="2017-09" db="EMBL/GenBank/DDBJ databases">
        <title>Depth-based differentiation of microbial function through sediment-hosted aquifers and enrichment of novel symbionts in the deep terrestrial subsurface.</title>
        <authorList>
            <person name="Probst A.J."/>
            <person name="Ladd B."/>
            <person name="Jarett J.K."/>
            <person name="Geller-Mcgrath D.E."/>
            <person name="Sieber C.M.K."/>
            <person name="Emerson J.B."/>
            <person name="Anantharaman K."/>
            <person name="Thomas B.C."/>
            <person name="Malmstrom R."/>
            <person name="Stieglmeier M."/>
            <person name="Klingl A."/>
            <person name="Woyke T."/>
            <person name="Ryan C.M."/>
            <person name="Banfield J.F."/>
        </authorList>
    </citation>
    <scope>NUCLEOTIDE SEQUENCE [LARGE SCALE GENOMIC DNA]</scope>
</reference>
<dbReference type="Proteomes" id="UP000229561">
    <property type="component" value="Unassembled WGS sequence"/>
</dbReference>
<dbReference type="EMBL" id="PFGY01000051">
    <property type="protein sequence ID" value="PIW76334.1"/>
    <property type="molecule type" value="Genomic_DNA"/>
</dbReference>
<feature type="compositionally biased region" description="Basic and acidic residues" evidence="1">
    <location>
        <begin position="7"/>
        <end position="18"/>
    </location>
</feature>
<evidence type="ECO:0000256" key="1">
    <source>
        <dbReference type="SAM" id="MobiDB-lite"/>
    </source>
</evidence>
<feature type="region of interest" description="Disordered" evidence="1">
    <location>
        <begin position="1"/>
        <end position="20"/>
    </location>
</feature>
<gene>
    <name evidence="2" type="ORF">CO001_01895</name>
</gene>
<evidence type="ECO:0000313" key="3">
    <source>
        <dbReference type="Proteomes" id="UP000229561"/>
    </source>
</evidence>
<dbReference type="AlphaFoldDB" id="A0A2M7III4"/>
<protein>
    <submittedName>
        <fullName evidence="2">Uncharacterized protein</fullName>
    </submittedName>
</protein>
<organism evidence="2 3">
    <name type="scientific">Candidatus Portnoybacteria bacterium CG_4_8_14_3_um_filter_40_10</name>
    <dbReference type="NCBI Taxonomy" id="1974801"/>
    <lineage>
        <taxon>Bacteria</taxon>
        <taxon>Candidatus Portnoyibacteriota</taxon>
    </lineage>
</organism>
<comment type="caution">
    <text evidence="2">The sequence shown here is derived from an EMBL/GenBank/DDBJ whole genome shotgun (WGS) entry which is preliminary data.</text>
</comment>
<evidence type="ECO:0000313" key="2">
    <source>
        <dbReference type="EMBL" id="PIW76334.1"/>
    </source>
</evidence>
<proteinExistence type="predicted"/>
<name>A0A2M7III4_9BACT</name>
<accession>A0A2M7III4</accession>